<feature type="transmembrane region" description="Helical" evidence="5">
    <location>
        <begin position="123"/>
        <end position="149"/>
    </location>
</feature>
<feature type="transmembrane region" description="Helical" evidence="5">
    <location>
        <begin position="241"/>
        <end position="262"/>
    </location>
</feature>
<dbReference type="OrthoDB" id="6189881at2"/>
<evidence type="ECO:0000256" key="2">
    <source>
        <dbReference type="ARBA" id="ARBA00022692"/>
    </source>
</evidence>
<evidence type="ECO:0000256" key="4">
    <source>
        <dbReference type="ARBA" id="ARBA00023136"/>
    </source>
</evidence>
<dbReference type="InterPro" id="IPR051533">
    <property type="entry name" value="WaaL-like"/>
</dbReference>
<feature type="transmembrane region" description="Helical" evidence="5">
    <location>
        <begin position="92"/>
        <end position="111"/>
    </location>
</feature>
<comment type="subcellular location">
    <subcellularLocation>
        <location evidence="1">Membrane</location>
        <topology evidence="1">Multi-pass membrane protein</topology>
    </subcellularLocation>
</comment>
<protein>
    <recommendedName>
        <fullName evidence="6">O-antigen ligase-related domain-containing protein</fullName>
    </recommendedName>
</protein>
<dbReference type="EMBL" id="MDEN01000058">
    <property type="protein sequence ID" value="OCX23285.1"/>
    <property type="molecule type" value="Genomic_DNA"/>
</dbReference>
<feature type="transmembrane region" description="Helical" evidence="5">
    <location>
        <begin position="353"/>
        <end position="373"/>
    </location>
</feature>
<evidence type="ECO:0000256" key="5">
    <source>
        <dbReference type="SAM" id="Phobius"/>
    </source>
</evidence>
<keyword evidence="2 5" id="KW-0812">Transmembrane</keyword>
<sequence>MVVKNLPARAGYIAGLLLAVVMLIIFLGPFWWPGESSSWAAFIRAALVIALLCAAPALSRRSFSVSPLTYTVLLLFAYMLINSLLADDDMKSLRRLLLILVFFIGVGVIRASGTFDWEKILKISVAVVALFAGFSMLNLAIHGAFVLGYRQMSLAGSGVTDVADFGNTIVAGMNYGLFLLAGVWLTLRSRRRAEIALWLLCCALIATYIYFTFARSAWLASSVGGLVLLGTMTSGKLRRNILIPAAIVIALVLIFGFSELAYEVQTRGVTGRNEVWLAVFERLAGHWWFGVGAGTPLGEVHLSTGQIVRNTHGLYFEVLYQFGIVGLALLLATMLHAGACLARARKTSETARLWLAILCAGGVVMTVELHTFVGSPNLVWEWLWLPLAGAVAISREARRAEG</sequence>
<feature type="domain" description="O-antigen ligase-related" evidence="6">
    <location>
        <begin position="201"/>
        <end position="331"/>
    </location>
</feature>
<feature type="transmembrane region" description="Helical" evidence="5">
    <location>
        <begin position="194"/>
        <end position="211"/>
    </location>
</feature>
<feature type="transmembrane region" description="Helical" evidence="5">
    <location>
        <begin position="65"/>
        <end position="86"/>
    </location>
</feature>
<dbReference type="GO" id="GO:0016020">
    <property type="term" value="C:membrane"/>
    <property type="evidence" value="ECO:0007669"/>
    <property type="project" value="UniProtKB-SubCell"/>
</dbReference>
<keyword evidence="4 5" id="KW-0472">Membrane</keyword>
<dbReference type="RefSeq" id="WP_065987847.1">
    <property type="nucleotide sequence ID" value="NZ_MDEN01000058.1"/>
</dbReference>
<accession>A0A1C2E8G2</accession>
<feature type="transmembrane region" description="Helical" evidence="5">
    <location>
        <begin position="169"/>
        <end position="187"/>
    </location>
</feature>
<reference evidence="7 8" key="1">
    <citation type="submission" date="2016-08" db="EMBL/GenBank/DDBJ databases">
        <title>Whole genome sequence of Pseudomonas graminis strain UASWS1507, a potential biological control agent for agriculture.</title>
        <authorList>
            <person name="Crovadore J."/>
            <person name="Calmin G."/>
            <person name="Chablais R."/>
            <person name="Cochard B."/>
            <person name="Lefort F."/>
        </authorList>
    </citation>
    <scope>NUCLEOTIDE SEQUENCE [LARGE SCALE GENOMIC DNA]</scope>
    <source>
        <strain evidence="7 8">UASWS1507</strain>
    </source>
</reference>
<evidence type="ECO:0000256" key="1">
    <source>
        <dbReference type="ARBA" id="ARBA00004141"/>
    </source>
</evidence>
<gene>
    <name evidence="7" type="ORF">BBI10_08070</name>
</gene>
<dbReference type="Proteomes" id="UP000095143">
    <property type="component" value="Unassembled WGS sequence"/>
</dbReference>
<evidence type="ECO:0000259" key="6">
    <source>
        <dbReference type="Pfam" id="PF04932"/>
    </source>
</evidence>
<feature type="transmembrane region" description="Helical" evidence="5">
    <location>
        <begin position="318"/>
        <end position="341"/>
    </location>
</feature>
<feature type="transmembrane region" description="Helical" evidence="5">
    <location>
        <begin position="38"/>
        <end position="58"/>
    </location>
</feature>
<name>A0A1C2E8G2_9PSED</name>
<evidence type="ECO:0000256" key="3">
    <source>
        <dbReference type="ARBA" id="ARBA00022989"/>
    </source>
</evidence>
<comment type="caution">
    <text evidence="7">The sequence shown here is derived from an EMBL/GenBank/DDBJ whole genome shotgun (WGS) entry which is preliminary data.</text>
</comment>
<dbReference type="InterPro" id="IPR007016">
    <property type="entry name" value="O-antigen_ligase-rel_domated"/>
</dbReference>
<dbReference type="AlphaFoldDB" id="A0A1C2E8G2"/>
<dbReference type="PANTHER" id="PTHR37422">
    <property type="entry name" value="TEICHURONIC ACID BIOSYNTHESIS PROTEIN TUAE"/>
    <property type="match status" value="1"/>
</dbReference>
<proteinExistence type="predicted"/>
<dbReference type="PANTHER" id="PTHR37422:SF13">
    <property type="entry name" value="LIPOPOLYSACCHARIDE BIOSYNTHESIS PROTEIN PA4999-RELATED"/>
    <property type="match status" value="1"/>
</dbReference>
<dbReference type="Pfam" id="PF04932">
    <property type="entry name" value="Wzy_C"/>
    <property type="match status" value="1"/>
</dbReference>
<organism evidence="7 8">
    <name type="scientific">Pseudomonas graminis</name>
    <dbReference type="NCBI Taxonomy" id="158627"/>
    <lineage>
        <taxon>Bacteria</taxon>
        <taxon>Pseudomonadati</taxon>
        <taxon>Pseudomonadota</taxon>
        <taxon>Gammaproteobacteria</taxon>
        <taxon>Pseudomonadales</taxon>
        <taxon>Pseudomonadaceae</taxon>
        <taxon>Pseudomonas</taxon>
    </lineage>
</organism>
<evidence type="ECO:0000313" key="7">
    <source>
        <dbReference type="EMBL" id="OCX23285.1"/>
    </source>
</evidence>
<keyword evidence="3 5" id="KW-1133">Transmembrane helix</keyword>
<evidence type="ECO:0000313" key="8">
    <source>
        <dbReference type="Proteomes" id="UP000095143"/>
    </source>
</evidence>
<feature type="transmembrane region" description="Helical" evidence="5">
    <location>
        <begin position="12"/>
        <end position="32"/>
    </location>
</feature>